<gene>
    <name evidence="1" type="ORF">ALC56_11572</name>
</gene>
<organism evidence="1 2">
    <name type="scientific">Trachymyrmex septentrionalis</name>
    <dbReference type="NCBI Taxonomy" id="34720"/>
    <lineage>
        <taxon>Eukaryota</taxon>
        <taxon>Metazoa</taxon>
        <taxon>Ecdysozoa</taxon>
        <taxon>Arthropoda</taxon>
        <taxon>Hexapoda</taxon>
        <taxon>Insecta</taxon>
        <taxon>Pterygota</taxon>
        <taxon>Neoptera</taxon>
        <taxon>Endopterygota</taxon>
        <taxon>Hymenoptera</taxon>
        <taxon>Apocrita</taxon>
        <taxon>Aculeata</taxon>
        <taxon>Formicoidea</taxon>
        <taxon>Formicidae</taxon>
        <taxon>Myrmicinae</taxon>
        <taxon>Trachymyrmex</taxon>
    </lineage>
</organism>
<keyword evidence="2" id="KW-1185">Reference proteome</keyword>
<dbReference type="AlphaFoldDB" id="A0A195F1M4"/>
<protein>
    <submittedName>
        <fullName evidence="1">Uncharacterized protein</fullName>
    </submittedName>
</protein>
<name>A0A195F1M4_9HYME</name>
<dbReference type="Proteomes" id="UP000078541">
    <property type="component" value="Unassembled WGS sequence"/>
</dbReference>
<evidence type="ECO:0000313" key="1">
    <source>
        <dbReference type="EMBL" id="KYN34072.1"/>
    </source>
</evidence>
<reference evidence="1 2" key="1">
    <citation type="submission" date="2016-03" db="EMBL/GenBank/DDBJ databases">
        <title>Trachymyrmex septentrionalis WGS genome.</title>
        <authorList>
            <person name="Nygaard S."/>
            <person name="Hu H."/>
            <person name="Boomsma J."/>
            <person name="Zhang G."/>
        </authorList>
    </citation>
    <scope>NUCLEOTIDE SEQUENCE [LARGE SCALE GENOMIC DNA]</scope>
    <source>
        <strain evidence="1">Tsep2-gDNA-1</strain>
        <tissue evidence="1">Whole body</tissue>
    </source>
</reference>
<feature type="non-terminal residue" evidence="1">
    <location>
        <position position="1"/>
    </location>
</feature>
<accession>A0A195F1M4</accession>
<dbReference type="EMBL" id="KQ981866">
    <property type="protein sequence ID" value="KYN34072.1"/>
    <property type="molecule type" value="Genomic_DNA"/>
</dbReference>
<sequence>DEIIFLLVQGRVRIIDVLVAGTGLLEETARALRSRVLRRSNSAILLLPVQLIVGSKFIEELAVHFHKRSITSNISSISPRNITSFWLHVLGQNLRRPRTTGSVKVASFSKNCTTQ</sequence>
<proteinExistence type="predicted"/>
<evidence type="ECO:0000313" key="2">
    <source>
        <dbReference type="Proteomes" id="UP000078541"/>
    </source>
</evidence>